<reference evidence="4 5" key="1">
    <citation type="journal article" date="2016" name="Nat. Commun.">
        <title>Thousands of microbial genomes shed light on interconnected biogeochemical processes in an aquifer system.</title>
        <authorList>
            <person name="Anantharaman K."/>
            <person name="Brown C.T."/>
            <person name="Hug L.A."/>
            <person name="Sharon I."/>
            <person name="Castelle C.J."/>
            <person name="Probst A.J."/>
            <person name="Thomas B.C."/>
            <person name="Singh A."/>
            <person name="Wilkins M.J."/>
            <person name="Karaoz U."/>
            <person name="Brodie E.L."/>
            <person name="Williams K.H."/>
            <person name="Hubbard S.S."/>
            <person name="Banfield J.F."/>
        </authorList>
    </citation>
    <scope>NUCLEOTIDE SEQUENCE [LARGE SCALE GENOMIC DNA]</scope>
</reference>
<dbReference type="Pfam" id="PF12367">
    <property type="entry name" value="PFO_beta_C"/>
    <property type="match status" value="1"/>
</dbReference>
<dbReference type="InterPro" id="IPR051457">
    <property type="entry name" value="2-oxoacid:Fd_oxidoreductase"/>
</dbReference>
<feature type="domain" description="Pyruvate ferredoxin oxidoreductase beta subunit C-terminal" evidence="3">
    <location>
        <begin position="209"/>
        <end position="270"/>
    </location>
</feature>
<dbReference type="PANTHER" id="PTHR48084">
    <property type="entry name" value="2-OXOGLUTARATE OXIDOREDUCTASE SUBUNIT KORB-RELATED"/>
    <property type="match status" value="1"/>
</dbReference>
<evidence type="ECO:0000313" key="4">
    <source>
        <dbReference type="EMBL" id="OGZ22231.1"/>
    </source>
</evidence>
<evidence type="ECO:0000259" key="2">
    <source>
        <dbReference type="Pfam" id="PF02775"/>
    </source>
</evidence>
<evidence type="ECO:0008006" key="6">
    <source>
        <dbReference type="Google" id="ProtNLM"/>
    </source>
</evidence>
<dbReference type="InterPro" id="IPR032686">
    <property type="entry name" value="PFO_beta_C"/>
</dbReference>
<dbReference type="EMBL" id="MHMD01000003">
    <property type="protein sequence ID" value="OGZ22231.1"/>
    <property type="molecule type" value="Genomic_DNA"/>
</dbReference>
<evidence type="ECO:0000313" key="5">
    <source>
        <dbReference type="Proteomes" id="UP000178703"/>
    </source>
</evidence>
<accession>A0A1G2EAB8</accession>
<keyword evidence="1" id="KW-0560">Oxidoreductase</keyword>
<dbReference type="GO" id="GO:0045333">
    <property type="term" value="P:cellular respiration"/>
    <property type="evidence" value="ECO:0007669"/>
    <property type="project" value="UniProtKB-ARBA"/>
</dbReference>
<dbReference type="Proteomes" id="UP000178703">
    <property type="component" value="Unassembled WGS sequence"/>
</dbReference>
<dbReference type="Gene3D" id="3.40.50.970">
    <property type="match status" value="1"/>
</dbReference>
<dbReference type="InterPro" id="IPR011766">
    <property type="entry name" value="TPP_enzyme_TPP-bd"/>
</dbReference>
<dbReference type="PANTHER" id="PTHR48084:SF4">
    <property type="entry name" value="2-OXOGLUTARATE OXIDOREDUCTASE SUBUNIT KORB"/>
    <property type="match status" value="1"/>
</dbReference>
<dbReference type="InterPro" id="IPR029061">
    <property type="entry name" value="THDP-binding"/>
</dbReference>
<feature type="domain" description="Thiamine pyrophosphate enzyme TPP-binding" evidence="2">
    <location>
        <begin position="51"/>
        <end position="198"/>
    </location>
</feature>
<organism evidence="4 5">
    <name type="scientific">Candidatus Nealsonbacteria bacterium RIFCSPHIGHO2_02_FULL_43_13</name>
    <dbReference type="NCBI Taxonomy" id="1801668"/>
    <lineage>
        <taxon>Bacteria</taxon>
        <taxon>Candidatus Nealsoniibacteriota</taxon>
    </lineage>
</organism>
<dbReference type="CDD" id="cd03375">
    <property type="entry name" value="TPP_OGFOR"/>
    <property type="match status" value="1"/>
</dbReference>
<dbReference type="Pfam" id="PF02775">
    <property type="entry name" value="TPP_enzyme_C"/>
    <property type="match status" value="1"/>
</dbReference>
<name>A0A1G2EAB8_9BACT</name>
<comment type="caution">
    <text evidence="4">The sequence shown here is derived from an EMBL/GenBank/DDBJ whole genome shotgun (WGS) entry which is preliminary data.</text>
</comment>
<evidence type="ECO:0000259" key="3">
    <source>
        <dbReference type="Pfam" id="PF12367"/>
    </source>
</evidence>
<sequence length="290" mass="32134">MKPEELGTKEENTWCPGCPNFGILNSAKEALSELANEEKLSVKNIALVTGIGCHGKIYDYLDLNGFNGLHGRVLPVCLGMKLGNPNLTVIGFGGDGDTFDEGVSHFVHACRYNADITMMVHTNQVFALTTGQANAVTEKGFVDGSTPLGQGENPINSLVLALEMGATFVARGYALQGPHLKILMKKAIAHKGFSFIDILQPCIVYHKHAMPYLNKNVYKIAETHNISDFNQALAKAREWDYSYEKDSPVPVGVFYQTSRPIFESQWPQLKTPWHTIDKKTAWSKITREFL</sequence>
<proteinExistence type="predicted"/>
<dbReference type="GO" id="GO:0030976">
    <property type="term" value="F:thiamine pyrophosphate binding"/>
    <property type="evidence" value="ECO:0007669"/>
    <property type="project" value="InterPro"/>
</dbReference>
<dbReference type="SUPFAM" id="SSF52518">
    <property type="entry name" value="Thiamin diphosphate-binding fold (THDP-binding)"/>
    <property type="match status" value="1"/>
</dbReference>
<dbReference type="STRING" id="1801668.A3D46_01600"/>
<gene>
    <name evidence="4" type="ORF">A3D46_01600</name>
</gene>
<protein>
    <recommendedName>
        <fullName evidence="6">2-oxoglutarate synthase</fullName>
    </recommendedName>
</protein>
<dbReference type="AlphaFoldDB" id="A0A1G2EAB8"/>
<evidence type="ECO:0000256" key="1">
    <source>
        <dbReference type="ARBA" id="ARBA00023002"/>
    </source>
</evidence>
<dbReference type="GO" id="GO:0016625">
    <property type="term" value="F:oxidoreductase activity, acting on the aldehyde or oxo group of donors, iron-sulfur protein as acceptor"/>
    <property type="evidence" value="ECO:0007669"/>
    <property type="project" value="UniProtKB-ARBA"/>
</dbReference>